<feature type="region of interest" description="Disordered" evidence="5">
    <location>
        <begin position="1"/>
        <end position="24"/>
    </location>
</feature>
<dbReference type="Proteomes" id="UP000325933">
    <property type="component" value="Unassembled WGS sequence"/>
</dbReference>
<feature type="transmembrane region" description="Helical" evidence="6">
    <location>
        <begin position="255"/>
        <end position="275"/>
    </location>
</feature>
<feature type="compositionally biased region" description="Low complexity" evidence="5">
    <location>
        <begin position="1"/>
        <end position="19"/>
    </location>
</feature>
<evidence type="ECO:0000313" key="9">
    <source>
        <dbReference type="Proteomes" id="UP000325933"/>
    </source>
</evidence>
<dbReference type="GO" id="GO:0005886">
    <property type="term" value="C:plasma membrane"/>
    <property type="evidence" value="ECO:0007669"/>
    <property type="project" value="TreeGrafter"/>
</dbReference>
<accession>A0A5J5I390</accession>
<protein>
    <submittedName>
        <fullName evidence="8">Formate/nitrite transporter family protein</fullName>
    </submittedName>
</protein>
<reference evidence="9 10" key="1">
    <citation type="submission" date="2019-09" db="EMBL/GenBank/DDBJ databases">
        <authorList>
            <person name="Feng G."/>
        </authorList>
    </citation>
    <scope>NUCLEOTIDE SEQUENCE [LARGE SCALE GENOMIC DNA]</scope>
    <source>
        <strain evidence="8 9">KACC 19283</strain>
        <strain evidence="7 10">KACC 19284</strain>
    </source>
</reference>
<dbReference type="AlphaFoldDB" id="A0A5J5I390"/>
<dbReference type="EMBL" id="VYQA01000005">
    <property type="protein sequence ID" value="KAA9030772.1"/>
    <property type="molecule type" value="Genomic_DNA"/>
</dbReference>
<dbReference type="RefSeq" id="WP_150425331.1">
    <property type="nucleotide sequence ID" value="NZ_VYQA01000005.1"/>
</dbReference>
<sequence length="290" mass="31204">MTSDQDQPSADDPSVPDDALSPDEAQDVLRRQASSHMVVHEAVRLQGEEELARPVVALLLSGLAAGLAITISFLAELYLRMRLPDERWAELVYLLGYPVGYVIVIMGRLQLFTESTVTAVLPVAARPSITGLAKLARLWSVVLTANLIGVLIVVALMAGEVIITHEQRLVAIDILQKLPAQGAIKTLTLGIPAGFLMASIAWLLPNAKGSEFWVISLLTYVIALGGFSHVVTGFSQTAFLWLNGLMTLTEMLRDFLLPALVGNIIGGTGLFAVLAHGQMRGDSEAAEDKR</sequence>
<dbReference type="Proteomes" id="UP000326364">
    <property type="component" value="Unassembled WGS sequence"/>
</dbReference>
<evidence type="ECO:0000256" key="4">
    <source>
        <dbReference type="ARBA" id="ARBA00023136"/>
    </source>
</evidence>
<evidence type="ECO:0000313" key="10">
    <source>
        <dbReference type="Proteomes" id="UP000326364"/>
    </source>
</evidence>
<keyword evidence="10" id="KW-1185">Reference proteome</keyword>
<organism evidence="8 9">
    <name type="scientific">Sphingobium limneticum</name>
    <dbReference type="NCBI Taxonomy" id="1007511"/>
    <lineage>
        <taxon>Bacteria</taxon>
        <taxon>Pseudomonadati</taxon>
        <taxon>Pseudomonadota</taxon>
        <taxon>Alphaproteobacteria</taxon>
        <taxon>Sphingomonadales</taxon>
        <taxon>Sphingomonadaceae</taxon>
        <taxon>Sphingobium</taxon>
    </lineage>
</organism>
<keyword evidence="3 6" id="KW-1133">Transmembrane helix</keyword>
<gene>
    <name evidence="8" type="ORF">F4U95_08390</name>
    <name evidence="7" type="ORF">F4U96_08440</name>
</gene>
<keyword evidence="4 6" id="KW-0472">Membrane</keyword>
<keyword evidence="2 6" id="KW-0812">Transmembrane</keyword>
<feature type="transmembrane region" description="Helical" evidence="6">
    <location>
        <begin position="184"/>
        <end position="205"/>
    </location>
</feature>
<proteinExistence type="predicted"/>
<comment type="caution">
    <text evidence="8">The sequence shown here is derived from an EMBL/GenBank/DDBJ whole genome shotgun (WGS) entry which is preliminary data.</text>
</comment>
<evidence type="ECO:0000256" key="1">
    <source>
        <dbReference type="ARBA" id="ARBA00004141"/>
    </source>
</evidence>
<evidence type="ECO:0000256" key="2">
    <source>
        <dbReference type="ARBA" id="ARBA00022692"/>
    </source>
</evidence>
<evidence type="ECO:0000313" key="8">
    <source>
        <dbReference type="EMBL" id="KAA9030772.1"/>
    </source>
</evidence>
<dbReference type="EMBL" id="VYQB01000005">
    <property type="protein sequence ID" value="KAA9018136.1"/>
    <property type="molecule type" value="Genomic_DNA"/>
</dbReference>
<feature type="transmembrane region" description="Helical" evidence="6">
    <location>
        <begin position="138"/>
        <end position="163"/>
    </location>
</feature>
<feature type="transmembrane region" description="Helical" evidence="6">
    <location>
        <begin position="91"/>
        <end position="111"/>
    </location>
</feature>
<feature type="transmembrane region" description="Helical" evidence="6">
    <location>
        <begin position="55"/>
        <end position="79"/>
    </location>
</feature>
<evidence type="ECO:0000256" key="6">
    <source>
        <dbReference type="SAM" id="Phobius"/>
    </source>
</evidence>
<dbReference type="Gene3D" id="1.20.1080.10">
    <property type="entry name" value="Glycerol uptake facilitator protein"/>
    <property type="match status" value="1"/>
</dbReference>
<dbReference type="Pfam" id="PF01226">
    <property type="entry name" value="Form_Nir_trans"/>
    <property type="match status" value="1"/>
</dbReference>
<dbReference type="PANTHER" id="PTHR30520">
    <property type="entry name" value="FORMATE TRANSPORTER-RELATED"/>
    <property type="match status" value="1"/>
</dbReference>
<dbReference type="PANTHER" id="PTHR30520:SF2">
    <property type="entry name" value="INNER MEMBRANE PROTEIN YFDC"/>
    <property type="match status" value="1"/>
</dbReference>
<dbReference type="InterPro" id="IPR000292">
    <property type="entry name" value="For/NO2_transpt"/>
</dbReference>
<evidence type="ECO:0000256" key="5">
    <source>
        <dbReference type="SAM" id="MobiDB-lite"/>
    </source>
</evidence>
<comment type="subcellular location">
    <subcellularLocation>
        <location evidence="1">Membrane</location>
        <topology evidence="1">Multi-pass membrane protein</topology>
    </subcellularLocation>
</comment>
<dbReference type="GO" id="GO:0015499">
    <property type="term" value="F:formate transmembrane transporter activity"/>
    <property type="evidence" value="ECO:0007669"/>
    <property type="project" value="TreeGrafter"/>
</dbReference>
<evidence type="ECO:0000256" key="3">
    <source>
        <dbReference type="ARBA" id="ARBA00022989"/>
    </source>
</evidence>
<evidence type="ECO:0000313" key="7">
    <source>
        <dbReference type="EMBL" id="KAA9018136.1"/>
    </source>
</evidence>
<dbReference type="InterPro" id="IPR023271">
    <property type="entry name" value="Aquaporin-like"/>
</dbReference>
<feature type="transmembrane region" description="Helical" evidence="6">
    <location>
        <begin position="217"/>
        <end position="243"/>
    </location>
</feature>
<name>A0A5J5I390_9SPHN</name>